<reference evidence="1" key="1">
    <citation type="submission" date="2023-04" db="EMBL/GenBank/DDBJ databases">
        <authorList>
            <person name="Vijverberg K."/>
            <person name="Xiong W."/>
            <person name="Schranz E."/>
        </authorList>
    </citation>
    <scope>NUCLEOTIDE SEQUENCE</scope>
</reference>
<dbReference type="Proteomes" id="UP001177003">
    <property type="component" value="Chromosome 3"/>
</dbReference>
<dbReference type="AlphaFoldDB" id="A0AA35YK60"/>
<organism evidence="1 2">
    <name type="scientific">Lactuca saligna</name>
    <name type="common">Willowleaf lettuce</name>
    <dbReference type="NCBI Taxonomy" id="75948"/>
    <lineage>
        <taxon>Eukaryota</taxon>
        <taxon>Viridiplantae</taxon>
        <taxon>Streptophyta</taxon>
        <taxon>Embryophyta</taxon>
        <taxon>Tracheophyta</taxon>
        <taxon>Spermatophyta</taxon>
        <taxon>Magnoliopsida</taxon>
        <taxon>eudicotyledons</taxon>
        <taxon>Gunneridae</taxon>
        <taxon>Pentapetalae</taxon>
        <taxon>asterids</taxon>
        <taxon>campanulids</taxon>
        <taxon>Asterales</taxon>
        <taxon>Asteraceae</taxon>
        <taxon>Cichorioideae</taxon>
        <taxon>Cichorieae</taxon>
        <taxon>Lactucinae</taxon>
        <taxon>Lactuca</taxon>
    </lineage>
</organism>
<name>A0AA35YK60_LACSI</name>
<gene>
    <name evidence="1" type="ORF">LSALG_LOCUS15539</name>
</gene>
<proteinExistence type="predicted"/>
<accession>A0AA35YK60</accession>
<evidence type="ECO:0000313" key="2">
    <source>
        <dbReference type="Proteomes" id="UP001177003"/>
    </source>
</evidence>
<evidence type="ECO:0000313" key="1">
    <source>
        <dbReference type="EMBL" id="CAI9275513.1"/>
    </source>
</evidence>
<dbReference type="EMBL" id="OX465079">
    <property type="protein sequence ID" value="CAI9275513.1"/>
    <property type="molecule type" value="Genomic_DNA"/>
</dbReference>
<keyword evidence="2" id="KW-1185">Reference proteome</keyword>
<sequence>MLGATNLFSHQQTSTSNFFIHIRFEGNDIHFTIHSQTLKPDLTRIIDSSSVEKASNSIFTIHSQTNLQIWPQQLKYMTCRKDSSDCVMFLSPTLTFDRRKTPKNGRRSEVKAFFPWRKELIRRDLSL</sequence>
<protein>
    <submittedName>
        <fullName evidence="1">Uncharacterized protein</fullName>
    </submittedName>
</protein>